<keyword evidence="2" id="KW-1185">Reference proteome</keyword>
<organism evidence="1 2">
    <name type="scientific">Trichoglossum hirsutum</name>
    <dbReference type="NCBI Taxonomy" id="265104"/>
    <lineage>
        <taxon>Eukaryota</taxon>
        <taxon>Fungi</taxon>
        <taxon>Dikarya</taxon>
        <taxon>Ascomycota</taxon>
        <taxon>Pezizomycotina</taxon>
        <taxon>Geoglossomycetes</taxon>
        <taxon>Geoglossales</taxon>
        <taxon>Geoglossaceae</taxon>
        <taxon>Trichoglossum</taxon>
    </lineage>
</organism>
<dbReference type="AlphaFoldDB" id="A0A9P8LAM1"/>
<accession>A0A9P8LAM1</accession>
<proteinExistence type="predicted"/>
<protein>
    <submittedName>
        <fullName evidence="1">Uncharacterized protein</fullName>
    </submittedName>
</protein>
<sequence>MSGLLDKRPVLSDVWLQRLPNIRTRIWVDDSGNEFKFLACSSNEADNDSKVVLSAQSLRNVENE</sequence>
<dbReference type="EMBL" id="JAGHQM010000790">
    <property type="protein sequence ID" value="KAH0558617.1"/>
    <property type="molecule type" value="Genomic_DNA"/>
</dbReference>
<evidence type="ECO:0000313" key="2">
    <source>
        <dbReference type="Proteomes" id="UP000750711"/>
    </source>
</evidence>
<feature type="non-terminal residue" evidence="1">
    <location>
        <position position="64"/>
    </location>
</feature>
<reference evidence="1" key="1">
    <citation type="submission" date="2021-03" db="EMBL/GenBank/DDBJ databases">
        <title>Comparative genomics and phylogenomic investigation of the class Geoglossomycetes provide insights into ecological specialization and systematics.</title>
        <authorList>
            <person name="Melie T."/>
            <person name="Pirro S."/>
            <person name="Miller A.N."/>
            <person name="Quandt A."/>
        </authorList>
    </citation>
    <scope>NUCLEOTIDE SEQUENCE</scope>
    <source>
        <strain evidence="1">CAQ_001_2017</strain>
    </source>
</reference>
<evidence type="ECO:0000313" key="1">
    <source>
        <dbReference type="EMBL" id="KAH0558617.1"/>
    </source>
</evidence>
<comment type="caution">
    <text evidence="1">The sequence shown here is derived from an EMBL/GenBank/DDBJ whole genome shotgun (WGS) entry which is preliminary data.</text>
</comment>
<dbReference type="Proteomes" id="UP000750711">
    <property type="component" value="Unassembled WGS sequence"/>
</dbReference>
<name>A0A9P8LAM1_9PEZI</name>
<gene>
    <name evidence="1" type="ORF">GP486_004728</name>
</gene>